<evidence type="ECO:0000256" key="3">
    <source>
        <dbReference type="ARBA" id="ARBA00022782"/>
    </source>
</evidence>
<feature type="region of interest" description="Disordered" evidence="9">
    <location>
        <begin position="21"/>
        <end position="55"/>
    </location>
</feature>
<accession>A0AA47MWC5</accession>
<dbReference type="EMBL" id="JAOPHQ010002301">
    <property type="protein sequence ID" value="KAK0147484.1"/>
    <property type="molecule type" value="Genomic_DNA"/>
</dbReference>
<name>A0AA47MWC5_MERPO</name>
<keyword evidence="7" id="KW-0804">Transcription</keyword>
<evidence type="ECO:0000313" key="11">
    <source>
        <dbReference type="EMBL" id="KAK0147484.1"/>
    </source>
</evidence>
<evidence type="ECO:0000256" key="2">
    <source>
        <dbReference type="ARBA" id="ARBA00022473"/>
    </source>
</evidence>
<dbReference type="SUPFAM" id="SSF47459">
    <property type="entry name" value="HLH, helix-loop-helix DNA-binding domain"/>
    <property type="match status" value="1"/>
</dbReference>
<evidence type="ECO:0000256" key="6">
    <source>
        <dbReference type="ARBA" id="ARBA00023125"/>
    </source>
</evidence>
<dbReference type="GO" id="GO:0030154">
    <property type="term" value="P:cell differentiation"/>
    <property type="evidence" value="ECO:0007669"/>
    <property type="project" value="UniProtKB-KW"/>
</dbReference>
<dbReference type="Pfam" id="PF00010">
    <property type="entry name" value="HLH"/>
    <property type="match status" value="1"/>
</dbReference>
<evidence type="ECO:0000256" key="4">
    <source>
        <dbReference type="ARBA" id="ARBA00022871"/>
    </source>
</evidence>
<keyword evidence="8" id="KW-0539">Nucleus</keyword>
<protein>
    <submittedName>
        <fullName evidence="11">Spermatogenesis- and oogenesis-specific basic helix-loop-helix-containing protein 1</fullName>
    </submittedName>
</protein>
<dbReference type="Proteomes" id="UP001174136">
    <property type="component" value="Unassembled WGS sequence"/>
</dbReference>
<gene>
    <name evidence="11" type="primary">SOHLH1</name>
    <name evidence="11" type="ORF">N1851_013047</name>
</gene>
<evidence type="ECO:0000313" key="12">
    <source>
        <dbReference type="Proteomes" id="UP001174136"/>
    </source>
</evidence>
<dbReference type="PROSITE" id="PS50888">
    <property type="entry name" value="BHLH"/>
    <property type="match status" value="1"/>
</dbReference>
<keyword evidence="6" id="KW-0238">DNA-binding</keyword>
<feature type="compositionally biased region" description="Polar residues" evidence="9">
    <location>
        <begin position="21"/>
        <end position="32"/>
    </location>
</feature>
<evidence type="ECO:0000256" key="9">
    <source>
        <dbReference type="SAM" id="MobiDB-lite"/>
    </source>
</evidence>
<comment type="subcellular location">
    <subcellularLocation>
        <location evidence="1">Nucleus</location>
    </subcellularLocation>
</comment>
<dbReference type="InterPro" id="IPR039583">
    <property type="entry name" value="TCFL5/SOLH1/2"/>
</dbReference>
<dbReference type="PANTHER" id="PTHR15402:SF4">
    <property type="entry name" value="SPERMATOGENESIS- AND OOGENESIS-SPECIFIC BASIC HELIX-LOOP-HELIX-CONTAINING PROTEIN 1"/>
    <property type="match status" value="1"/>
</dbReference>
<reference evidence="11" key="1">
    <citation type="journal article" date="2023" name="Front. Mar. Sci.">
        <title>A new Merluccius polli reference genome to investigate the effects of global change in West African waters.</title>
        <authorList>
            <person name="Mateo J.L."/>
            <person name="Blanco-Fernandez C."/>
            <person name="Garcia-Vazquez E."/>
            <person name="Machado-Schiaffino G."/>
        </authorList>
    </citation>
    <scope>NUCLEOTIDE SEQUENCE</scope>
    <source>
        <strain evidence="11">C29</strain>
        <tissue evidence="11">Fin</tissue>
    </source>
</reference>
<dbReference type="AlphaFoldDB" id="A0AA47MWC5"/>
<evidence type="ECO:0000256" key="8">
    <source>
        <dbReference type="ARBA" id="ARBA00023242"/>
    </source>
</evidence>
<keyword evidence="2" id="KW-0217">Developmental protein</keyword>
<dbReference type="InterPro" id="IPR011598">
    <property type="entry name" value="bHLH_dom"/>
</dbReference>
<dbReference type="CDD" id="cd18908">
    <property type="entry name" value="bHLH_SOHLH1_2"/>
    <property type="match status" value="1"/>
</dbReference>
<dbReference type="InterPro" id="IPR036638">
    <property type="entry name" value="HLH_DNA-bd_sf"/>
</dbReference>
<comment type="caution">
    <text evidence="11">The sequence shown here is derived from an EMBL/GenBank/DDBJ whole genome shotgun (WGS) entry which is preliminary data.</text>
</comment>
<proteinExistence type="predicted"/>
<dbReference type="PANTHER" id="PTHR15402">
    <property type="entry name" value="TRANSCRIPTION FACTOR-LIKE 5 PROTEIN"/>
    <property type="match status" value="1"/>
</dbReference>
<sequence length="208" mass="23677">MALLHTEDFGTHEACVAPDATTTTFGLSSPGSHGTPERPASSPCGPGPLLSTPPVQQEMVEEEEEEEKEGLNDFQRTMKIEHRQALRNSHRGCVILERHRRKRITQSCSRLRQLLPTIPGGRVDMVTVLEMTVAYLETIKQVSAQRPDIQLCPPVDVHANWLMQSHMTWEQGHKLATELESKLRSPGTLKVSRWVLRKKRRERREDME</sequence>
<organism evidence="11 12">
    <name type="scientific">Merluccius polli</name>
    <name type="common">Benguela hake</name>
    <name type="synonym">Merluccius cadenati</name>
    <dbReference type="NCBI Taxonomy" id="89951"/>
    <lineage>
        <taxon>Eukaryota</taxon>
        <taxon>Metazoa</taxon>
        <taxon>Chordata</taxon>
        <taxon>Craniata</taxon>
        <taxon>Vertebrata</taxon>
        <taxon>Euteleostomi</taxon>
        <taxon>Actinopterygii</taxon>
        <taxon>Neopterygii</taxon>
        <taxon>Teleostei</taxon>
        <taxon>Neoteleostei</taxon>
        <taxon>Acanthomorphata</taxon>
        <taxon>Zeiogadaria</taxon>
        <taxon>Gadariae</taxon>
        <taxon>Gadiformes</taxon>
        <taxon>Gadoidei</taxon>
        <taxon>Merlucciidae</taxon>
        <taxon>Merluccius</taxon>
    </lineage>
</organism>
<dbReference type="Gene3D" id="4.10.280.10">
    <property type="entry name" value="Helix-loop-helix DNA-binding domain"/>
    <property type="match status" value="1"/>
</dbReference>
<evidence type="ECO:0000256" key="7">
    <source>
        <dbReference type="ARBA" id="ARBA00023163"/>
    </source>
</evidence>
<keyword evidence="4" id="KW-0744">Spermatogenesis</keyword>
<dbReference type="GO" id="GO:0007283">
    <property type="term" value="P:spermatogenesis"/>
    <property type="evidence" value="ECO:0007669"/>
    <property type="project" value="UniProtKB-KW"/>
</dbReference>
<evidence type="ECO:0000259" key="10">
    <source>
        <dbReference type="PROSITE" id="PS50888"/>
    </source>
</evidence>
<keyword evidence="5" id="KW-0805">Transcription regulation</keyword>
<dbReference type="SMART" id="SM00353">
    <property type="entry name" value="HLH"/>
    <property type="match status" value="1"/>
</dbReference>
<dbReference type="GO" id="GO:0046983">
    <property type="term" value="F:protein dimerization activity"/>
    <property type="evidence" value="ECO:0007669"/>
    <property type="project" value="InterPro"/>
</dbReference>
<dbReference type="GO" id="GO:0000978">
    <property type="term" value="F:RNA polymerase II cis-regulatory region sequence-specific DNA binding"/>
    <property type="evidence" value="ECO:0007669"/>
    <property type="project" value="TreeGrafter"/>
</dbReference>
<evidence type="ECO:0000256" key="1">
    <source>
        <dbReference type="ARBA" id="ARBA00004123"/>
    </source>
</evidence>
<dbReference type="GO" id="GO:0005634">
    <property type="term" value="C:nucleus"/>
    <property type="evidence" value="ECO:0007669"/>
    <property type="project" value="UniProtKB-SubCell"/>
</dbReference>
<keyword evidence="3" id="KW-0221">Differentiation</keyword>
<feature type="domain" description="BHLH" evidence="10">
    <location>
        <begin position="88"/>
        <end position="139"/>
    </location>
</feature>
<evidence type="ECO:0000256" key="5">
    <source>
        <dbReference type="ARBA" id="ARBA00023015"/>
    </source>
</evidence>
<keyword evidence="12" id="KW-1185">Reference proteome</keyword>
<dbReference type="GO" id="GO:0000981">
    <property type="term" value="F:DNA-binding transcription factor activity, RNA polymerase II-specific"/>
    <property type="evidence" value="ECO:0007669"/>
    <property type="project" value="TreeGrafter"/>
</dbReference>